<accession>A0ABN2QXU6</accession>
<gene>
    <name evidence="1" type="ORF">GCM10009838_15560</name>
</gene>
<protein>
    <submittedName>
        <fullName evidence="1">Uncharacterized protein</fullName>
    </submittedName>
</protein>
<comment type="caution">
    <text evidence="1">The sequence shown here is derived from an EMBL/GenBank/DDBJ whole genome shotgun (WGS) entry which is preliminary data.</text>
</comment>
<sequence>MAATDTKTEKLAKLMASATGDPVRAMALATRYSRSMAASDAAGFFELACRRLVAAGRRDVAKHCFTLARKADAQRSSIADSHALFVEFAAADVVAPMLYRDYAKRLAAEVSAAEAHEKFREVICAALDGGHVPYANLFVDLRTLAKAAGLKRAAEEDFVAGYLLRSGTLAGAPYRVWTAAEKALARVTKRDRELLDLLIASEPDPALELAEEKRRSWLAVLGNARAGEVLPAEWFLDRLGAAPIGLAYRLADQAGRALFSTSDLGDPALFCSATKESVRTAATFDESVALWVALAGTGGLSDLDESLTTMRPLVEEDEEADGDGARYLKPGLFNDFRMTDPADALVTALRTGLPAELEVPGFPEYTPHGWQNSPRIQIVQDGPRLAYRYDREHVHVFTPEGKAWHFDVGFRSGPDGMLFWHDGIDPLMSLRHPDGWRTFVYQGLASDGTLLASLDERRSIGPSAPSEADVLFPDAEQPARVDCADGRLRVHSAEGGIASSFGFGATQEPSWGEPVLPPPGWFRYQRPVDPVGSAALRRVDRATAARLIEAGLQGSDAVVRRMGDLIPEIIDERLKNGVADAAAIAAQCLQARLTISGLTGAPKPTGVPSVLVPAAGLPVTRDFGTLATWRILADLLKEAADQASKDDPYRLDVVKLPNSYRQIGFRFGALGGRALLQAWDRDDAGRQRALDELHAAVSSPLADGTGQWRMRILTSEDPWQSESEPAGQLLRTPTGAAIVLLRTSICELFMIEYSPGGRFTPVDFPGWRLHGDPVPQGWATPDRVTEFAKLLKANGPLPIRPTLAWDLAAKTGISPQDAARVCFADADVATAIDDPHRYPPEVVAAYAAAVADKWRMSNLPTGAKEYLRERLMPEDPEELWSRGPDVSGAAEWWHDCAFRGNQW</sequence>
<organism evidence="1 2">
    <name type="scientific">Catenulispora subtropica</name>
    <dbReference type="NCBI Taxonomy" id="450798"/>
    <lineage>
        <taxon>Bacteria</taxon>
        <taxon>Bacillati</taxon>
        <taxon>Actinomycetota</taxon>
        <taxon>Actinomycetes</taxon>
        <taxon>Catenulisporales</taxon>
        <taxon>Catenulisporaceae</taxon>
        <taxon>Catenulispora</taxon>
    </lineage>
</organism>
<evidence type="ECO:0000313" key="1">
    <source>
        <dbReference type="EMBL" id="GAA1960034.1"/>
    </source>
</evidence>
<name>A0ABN2QXU6_9ACTN</name>
<proteinExistence type="predicted"/>
<evidence type="ECO:0000313" key="2">
    <source>
        <dbReference type="Proteomes" id="UP001499854"/>
    </source>
</evidence>
<reference evidence="1 2" key="1">
    <citation type="journal article" date="2019" name="Int. J. Syst. Evol. Microbiol.">
        <title>The Global Catalogue of Microorganisms (GCM) 10K type strain sequencing project: providing services to taxonomists for standard genome sequencing and annotation.</title>
        <authorList>
            <consortium name="The Broad Institute Genomics Platform"/>
            <consortium name="The Broad Institute Genome Sequencing Center for Infectious Disease"/>
            <person name="Wu L."/>
            <person name="Ma J."/>
        </authorList>
    </citation>
    <scope>NUCLEOTIDE SEQUENCE [LARGE SCALE GENOMIC DNA]</scope>
    <source>
        <strain evidence="1 2">JCM 16013</strain>
    </source>
</reference>
<dbReference type="EMBL" id="BAAAQM010000006">
    <property type="protein sequence ID" value="GAA1960034.1"/>
    <property type="molecule type" value="Genomic_DNA"/>
</dbReference>
<dbReference type="RefSeq" id="WP_344656248.1">
    <property type="nucleotide sequence ID" value="NZ_BAAAQM010000006.1"/>
</dbReference>
<keyword evidence="2" id="KW-1185">Reference proteome</keyword>
<dbReference type="Proteomes" id="UP001499854">
    <property type="component" value="Unassembled WGS sequence"/>
</dbReference>